<feature type="region of interest" description="Disordered" evidence="1">
    <location>
        <begin position="1"/>
        <end position="23"/>
    </location>
</feature>
<evidence type="ECO:0008006" key="4">
    <source>
        <dbReference type="Google" id="ProtNLM"/>
    </source>
</evidence>
<sequence length="563" mass="61517">MEGGGGAPQDQSQPAQQQPPQKVVEKLNSEVQRQLNLESVKTRAVSLSKAISRILEEFDVIARSNAVPKWQDVLGQFSMVNLELFKIVEDTKKMSKAFVVHPKNVNAENATILPVMLSSKLLPEMEIDDNSKREQLLHGMQNLPITSQLDKLKARIDMIGAACESAEKVIADTRKAYGLDTRQRLTTLPTLDKAQAAKIQEQENLLRAAVNHGEGLRLPADQRLITSALPMHLIDVLAVSDGFQTYVDASAMYSKNTPPMSSGNIGSNQGTPLQTSGAQLSGRSVPSPSVPTATSSLDNTTSPLSYANSPRSATNMTNAPSPQQQIQQQQLQLQQQQPRQKMMQTPQQQQLLAQQQFRQSSMQGLGQNQLPQLHDLQSQAQQKFQSLQGQHQMQFSQPLASQQFQGRQLPTGHIQHGIGQSQLNQGNQLTRHIGQFSAPANSALFTAAQSASNASMISNMPATMASQSIHSRMQFALTGGNAQRTHASQILSDQMFSMGTANASNLMSMQQQPPPLPPQQGGSQGAFGNLTQNTQNLQPNMAAALQNSSQHHPNFQQRQQNQQ</sequence>
<feature type="compositionally biased region" description="Low complexity" evidence="1">
    <location>
        <begin position="323"/>
        <end position="348"/>
    </location>
</feature>
<accession>A0AAD3XUZ2</accession>
<dbReference type="PANTHER" id="PTHR35552">
    <property type="entry name" value="MEDIATOR OF RNA POLYMERASE II TRANSCRIPTION SUBUNIT 8"/>
    <property type="match status" value="1"/>
</dbReference>
<dbReference type="PANTHER" id="PTHR35552:SF1">
    <property type="entry name" value="MEDIATOR OF RNA POLYMERASE II TRANSCRIPTION SUBUNIT 8"/>
    <property type="match status" value="1"/>
</dbReference>
<keyword evidence="3" id="KW-1185">Reference proteome</keyword>
<evidence type="ECO:0000313" key="2">
    <source>
        <dbReference type="EMBL" id="GMH17549.1"/>
    </source>
</evidence>
<evidence type="ECO:0000313" key="3">
    <source>
        <dbReference type="Proteomes" id="UP001279734"/>
    </source>
</evidence>
<feature type="compositionally biased region" description="Low complexity" evidence="1">
    <location>
        <begin position="284"/>
        <end position="296"/>
    </location>
</feature>
<dbReference type="AlphaFoldDB" id="A0AAD3XUZ2"/>
<feature type="compositionally biased region" description="Low complexity" evidence="1">
    <location>
        <begin position="8"/>
        <end position="21"/>
    </location>
</feature>
<dbReference type="InterPro" id="IPR038795">
    <property type="entry name" value="MED8_plant"/>
</dbReference>
<gene>
    <name evidence="2" type="ORF">Nepgr_019390</name>
</gene>
<dbReference type="EMBL" id="BSYO01000018">
    <property type="protein sequence ID" value="GMH17549.1"/>
    <property type="molecule type" value="Genomic_DNA"/>
</dbReference>
<feature type="compositionally biased region" description="Polar residues" evidence="1">
    <location>
        <begin position="297"/>
        <end position="322"/>
    </location>
</feature>
<name>A0AAD3XUZ2_NEPGR</name>
<feature type="region of interest" description="Disordered" evidence="1">
    <location>
        <begin position="507"/>
        <end position="563"/>
    </location>
</feature>
<dbReference type="Proteomes" id="UP001279734">
    <property type="component" value="Unassembled WGS sequence"/>
</dbReference>
<feature type="compositionally biased region" description="Low complexity" evidence="1">
    <location>
        <begin position="529"/>
        <end position="538"/>
    </location>
</feature>
<comment type="caution">
    <text evidence="2">The sequence shown here is derived from an EMBL/GenBank/DDBJ whole genome shotgun (WGS) entry which is preliminary data.</text>
</comment>
<feature type="region of interest" description="Disordered" evidence="1">
    <location>
        <begin position="258"/>
        <end position="348"/>
    </location>
</feature>
<feature type="compositionally biased region" description="Polar residues" evidence="1">
    <location>
        <begin position="258"/>
        <end position="282"/>
    </location>
</feature>
<reference evidence="2" key="1">
    <citation type="submission" date="2023-05" db="EMBL/GenBank/DDBJ databases">
        <title>Nepenthes gracilis genome sequencing.</title>
        <authorList>
            <person name="Fukushima K."/>
        </authorList>
    </citation>
    <scope>NUCLEOTIDE SEQUENCE</scope>
    <source>
        <strain evidence="2">SING2019-196</strain>
    </source>
</reference>
<organism evidence="2 3">
    <name type="scientific">Nepenthes gracilis</name>
    <name type="common">Slender pitcher plant</name>
    <dbReference type="NCBI Taxonomy" id="150966"/>
    <lineage>
        <taxon>Eukaryota</taxon>
        <taxon>Viridiplantae</taxon>
        <taxon>Streptophyta</taxon>
        <taxon>Embryophyta</taxon>
        <taxon>Tracheophyta</taxon>
        <taxon>Spermatophyta</taxon>
        <taxon>Magnoliopsida</taxon>
        <taxon>eudicotyledons</taxon>
        <taxon>Gunneridae</taxon>
        <taxon>Pentapetalae</taxon>
        <taxon>Caryophyllales</taxon>
        <taxon>Nepenthaceae</taxon>
        <taxon>Nepenthes</taxon>
    </lineage>
</organism>
<feature type="compositionally biased region" description="Low complexity" evidence="1">
    <location>
        <begin position="550"/>
        <end position="563"/>
    </location>
</feature>
<dbReference type="GO" id="GO:0016592">
    <property type="term" value="C:mediator complex"/>
    <property type="evidence" value="ECO:0007669"/>
    <property type="project" value="InterPro"/>
</dbReference>
<evidence type="ECO:0000256" key="1">
    <source>
        <dbReference type="SAM" id="MobiDB-lite"/>
    </source>
</evidence>
<protein>
    <recommendedName>
        <fullName evidence="4">Mediator of RNA polymerase II transcription subunit 8</fullName>
    </recommendedName>
</protein>
<proteinExistence type="predicted"/>